<dbReference type="Proteomes" id="UP001202248">
    <property type="component" value="Unassembled WGS sequence"/>
</dbReference>
<sequence>MKLLFVHDHPFFPDDQEVFSGGGLPSNVWNNYLNNFSRIDVYARKSCNSKNRKVISSNTNVNFHLTDKYNSIKELILNYKLLVYELQQIIKDTDLVLVRLPSILGFIAGNLAFKMNKKIWVEQVGSAKESMSTHGSLLGKISAPIAETINKKLIKKADFVTYVTQKQLQLKYPAHHNALTASISNVIIKKVIQVQDLDLSRFYEKKLKICLIGGFDVKYKGQGILLKAIKILDKDIQQNIEIYLAGKGEYNWILNIAEDCGLINNIKFIGQLSAGDAINSLLKKTSLYVQPSLTEGLPRATIEAMSMGCPVLASNVGGLPDIICNDYIHPKGDFKKLSGQIRELFSDRSALENMAKKISK</sequence>
<comment type="caution">
    <text evidence="2">The sequence shown here is derived from an EMBL/GenBank/DDBJ whole genome shotgun (WGS) entry which is preliminary data.</text>
</comment>
<dbReference type="InterPro" id="IPR001296">
    <property type="entry name" value="Glyco_trans_1"/>
</dbReference>
<keyword evidence="3" id="KW-1185">Reference proteome</keyword>
<evidence type="ECO:0000313" key="3">
    <source>
        <dbReference type="Proteomes" id="UP001202248"/>
    </source>
</evidence>
<dbReference type="PANTHER" id="PTHR12526:SF630">
    <property type="entry name" value="GLYCOSYLTRANSFERASE"/>
    <property type="match status" value="1"/>
</dbReference>
<dbReference type="SUPFAM" id="SSF53756">
    <property type="entry name" value="UDP-Glycosyltransferase/glycogen phosphorylase"/>
    <property type="match status" value="1"/>
</dbReference>
<gene>
    <name evidence="2" type="ORF">MKP09_12845</name>
</gene>
<accession>A0ABS9SK38</accession>
<dbReference type="Gene3D" id="3.40.50.2000">
    <property type="entry name" value="Glycogen Phosphorylase B"/>
    <property type="match status" value="2"/>
</dbReference>
<dbReference type="CDD" id="cd03801">
    <property type="entry name" value="GT4_PimA-like"/>
    <property type="match status" value="1"/>
</dbReference>
<evidence type="ECO:0000313" key="2">
    <source>
        <dbReference type="EMBL" id="MCH5598733.1"/>
    </source>
</evidence>
<feature type="domain" description="Glycosyl transferase family 1" evidence="1">
    <location>
        <begin position="203"/>
        <end position="357"/>
    </location>
</feature>
<dbReference type="Pfam" id="PF00534">
    <property type="entry name" value="Glycos_transf_1"/>
    <property type="match status" value="1"/>
</dbReference>
<dbReference type="RefSeq" id="WP_240830408.1">
    <property type="nucleotide sequence ID" value="NZ_JAKWBL010000002.1"/>
</dbReference>
<dbReference type="PANTHER" id="PTHR12526">
    <property type="entry name" value="GLYCOSYLTRANSFERASE"/>
    <property type="match status" value="1"/>
</dbReference>
<name>A0ABS9SK38_9BACT</name>
<protein>
    <submittedName>
        <fullName evidence="2">Glycosyltransferase family 4 protein</fullName>
    </submittedName>
</protein>
<dbReference type="EMBL" id="JAKWBL010000002">
    <property type="protein sequence ID" value="MCH5598733.1"/>
    <property type="molecule type" value="Genomic_DNA"/>
</dbReference>
<organism evidence="2 3">
    <name type="scientific">Niabella ginsengisoli</name>
    <dbReference type="NCBI Taxonomy" id="522298"/>
    <lineage>
        <taxon>Bacteria</taxon>
        <taxon>Pseudomonadati</taxon>
        <taxon>Bacteroidota</taxon>
        <taxon>Chitinophagia</taxon>
        <taxon>Chitinophagales</taxon>
        <taxon>Chitinophagaceae</taxon>
        <taxon>Niabella</taxon>
    </lineage>
</organism>
<reference evidence="2 3" key="1">
    <citation type="submission" date="2022-02" db="EMBL/GenBank/DDBJ databases">
        <authorList>
            <person name="Min J."/>
        </authorList>
    </citation>
    <scope>NUCLEOTIDE SEQUENCE [LARGE SCALE GENOMIC DNA]</scope>
    <source>
        <strain evidence="2 3">GR10-1</strain>
    </source>
</reference>
<evidence type="ECO:0000259" key="1">
    <source>
        <dbReference type="Pfam" id="PF00534"/>
    </source>
</evidence>
<proteinExistence type="predicted"/>